<dbReference type="GO" id="GO:0008076">
    <property type="term" value="C:voltage-gated potassium channel complex"/>
    <property type="evidence" value="ECO:0007669"/>
    <property type="project" value="InterPro"/>
</dbReference>
<keyword evidence="5" id="KW-0406">Ion transport</keyword>
<dbReference type="GO" id="GO:0001508">
    <property type="term" value="P:action potential"/>
    <property type="evidence" value="ECO:0007669"/>
    <property type="project" value="TreeGrafter"/>
</dbReference>
<dbReference type="RefSeq" id="XP_066929366.1">
    <property type="nucleotide sequence ID" value="XM_067073265.1"/>
</dbReference>
<evidence type="ECO:0000256" key="4">
    <source>
        <dbReference type="ARBA" id="ARBA00022989"/>
    </source>
</evidence>
<feature type="chain" id="PRO_5029639481" description="Potassium channel domain-containing protein" evidence="9">
    <location>
        <begin position="20"/>
        <end position="532"/>
    </location>
</feature>
<comment type="subcellular location">
    <subcellularLocation>
        <location evidence="1">Membrane</location>
        <topology evidence="1">Multi-pass membrane protein</topology>
    </subcellularLocation>
</comment>
<evidence type="ECO:0000256" key="3">
    <source>
        <dbReference type="ARBA" id="ARBA00022692"/>
    </source>
</evidence>
<dbReference type="GeneID" id="136816927"/>
<proteinExistence type="predicted"/>
<feature type="transmembrane region" description="Helical" evidence="8">
    <location>
        <begin position="151"/>
        <end position="171"/>
    </location>
</feature>
<organism evidence="11 12">
    <name type="scientific">Clytia hemisphaerica</name>
    <dbReference type="NCBI Taxonomy" id="252671"/>
    <lineage>
        <taxon>Eukaryota</taxon>
        <taxon>Metazoa</taxon>
        <taxon>Cnidaria</taxon>
        <taxon>Hydrozoa</taxon>
        <taxon>Hydroidolina</taxon>
        <taxon>Leptothecata</taxon>
        <taxon>Obeliida</taxon>
        <taxon>Clytiidae</taxon>
        <taxon>Clytia</taxon>
    </lineage>
</organism>
<feature type="transmembrane region" description="Helical" evidence="8">
    <location>
        <begin position="391"/>
        <end position="414"/>
    </location>
</feature>
<evidence type="ECO:0000256" key="2">
    <source>
        <dbReference type="ARBA" id="ARBA00022448"/>
    </source>
</evidence>
<dbReference type="InterPro" id="IPR013099">
    <property type="entry name" value="K_chnl_dom"/>
</dbReference>
<dbReference type="InterPro" id="IPR028325">
    <property type="entry name" value="VG_K_chnl"/>
</dbReference>
<keyword evidence="4 8" id="KW-1133">Transmembrane helix</keyword>
<sequence>MELLLSFFIYYSVCDLVSTTSSKCFNKTGQCDQITVRWLNKPPYIYTDNEGEMVGILPNILEELITSCCGECQEWNYLQAPVRDETVLLSDKMNGSVFNVPVVKSMETKEIGRFPYFPLVESPGLLYIIQSKKDLDVTVSNAILEAVKESWPVMIFAYLAAAVSGIIVWALDSYWNPHQFPSNFFKGSWDGFWWACVSMTTVGYGDRTPKSFSARLFTFVWVLVGLVVIAMFNANMTTTLTSIVMTANARFSGEEIAVTKESPEKRYALTRNVQIKAVKDFEAITTLLKNTGEKTRGALLDAYVAGYHADELDHKKGFRVAEIIEHYEAYGIYWTNHNTNDDKKLRQCIIRYSSLNQIRINEIVQRNSKTLKMPDRSISSERSTSLIDVSYPWYIESVCVASGFILLFLLFGALRSLWKKRKSNKVHTERQMKKEEDLVEVPAESSMEELLVRQCKEMEKLMEWEVDNFIRTWSKKKNEILDFTSNYSKVKDPYAKSCALFQQKKVTEKKPAAQKNWSVLKQRQSVTINSSN</sequence>
<evidence type="ECO:0000313" key="12">
    <source>
        <dbReference type="Proteomes" id="UP000594262"/>
    </source>
</evidence>
<evidence type="ECO:0000256" key="7">
    <source>
        <dbReference type="ARBA" id="ARBA00023303"/>
    </source>
</evidence>
<reference evidence="11" key="1">
    <citation type="submission" date="2021-01" db="UniProtKB">
        <authorList>
            <consortium name="EnsemblMetazoa"/>
        </authorList>
    </citation>
    <scope>IDENTIFICATION</scope>
</reference>
<name>A0A7M5V9I1_9CNID</name>
<evidence type="ECO:0000256" key="9">
    <source>
        <dbReference type="SAM" id="SignalP"/>
    </source>
</evidence>
<feature type="signal peptide" evidence="9">
    <location>
        <begin position="1"/>
        <end position="19"/>
    </location>
</feature>
<keyword evidence="2" id="KW-0813">Transport</keyword>
<dbReference type="GO" id="GO:0005251">
    <property type="term" value="F:delayed rectifier potassium channel activity"/>
    <property type="evidence" value="ECO:0007669"/>
    <property type="project" value="TreeGrafter"/>
</dbReference>
<evidence type="ECO:0000313" key="11">
    <source>
        <dbReference type="EnsemblMetazoa" id="CLYHEMP012079.1"/>
    </source>
</evidence>
<feature type="domain" description="Potassium channel" evidence="10">
    <location>
        <begin position="187"/>
        <end position="241"/>
    </location>
</feature>
<dbReference type="AlphaFoldDB" id="A0A7M5V9I1"/>
<keyword evidence="9" id="KW-0732">Signal</keyword>
<dbReference type="PANTHER" id="PTHR11537">
    <property type="entry name" value="VOLTAGE-GATED POTASSIUM CHANNEL"/>
    <property type="match status" value="1"/>
</dbReference>
<keyword evidence="7" id="KW-0407">Ion channel</keyword>
<dbReference type="Gene3D" id="1.10.287.70">
    <property type="match status" value="1"/>
</dbReference>
<keyword evidence="3 8" id="KW-0812">Transmembrane</keyword>
<dbReference type="GO" id="GO:0015276">
    <property type="term" value="F:ligand-gated monoatomic ion channel activity"/>
    <property type="evidence" value="ECO:0007669"/>
    <property type="project" value="InterPro"/>
</dbReference>
<dbReference type="SUPFAM" id="SSF81324">
    <property type="entry name" value="Voltage-gated potassium channels"/>
    <property type="match status" value="1"/>
</dbReference>
<dbReference type="EnsemblMetazoa" id="CLYHEMT012079.1">
    <property type="protein sequence ID" value="CLYHEMP012079.1"/>
    <property type="gene ID" value="CLYHEMG012079"/>
</dbReference>
<feature type="transmembrane region" description="Helical" evidence="8">
    <location>
        <begin position="214"/>
        <end position="232"/>
    </location>
</feature>
<evidence type="ECO:0000259" key="10">
    <source>
        <dbReference type="Pfam" id="PF07885"/>
    </source>
</evidence>
<dbReference type="PANTHER" id="PTHR11537:SF252">
    <property type="entry name" value="POTASSIUM VOLTAGE-GATED CHANNEL PROTEIN SHAW"/>
    <property type="match status" value="1"/>
</dbReference>
<dbReference type="Proteomes" id="UP000594262">
    <property type="component" value="Unplaced"/>
</dbReference>
<dbReference type="OrthoDB" id="5965404at2759"/>
<keyword evidence="12" id="KW-1185">Reference proteome</keyword>
<keyword evidence="6 8" id="KW-0472">Membrane</keyword>
<evidence type="ECO:0000256" key="5">
    <source>
        <dbReference type="ARBA" id="ARBA00023065"/>
    </source>
</evidence>
<evidence type="ECO:0000256" key="1">
    <source>
        <dbReference type="ARBA" id="ARBA00004141"/>
    </source>
</evidence>
<evidence type="ECO:0000256" key="8">
    <source>
        <dbReference type="SAM" id="Phobius"/>
    </source>
</evidence>
<accession>A0A7M5V9I1</accession>
<protein>
    <recommendedName>
        <fullName evidence="10">Potassium channel domain-containing protein</fullName>
    </recommendedName>
</protein>
<evidence type="ECO:0000256" key="6">
    <source>
        <dbReference type="ARBA" id="ARBA00023136"/>
    </source>
</evidence>
<dbReference type="Pfam" id="PF07885">
    <property type="entry name" value="Ion_trans_2"/>
    <property type="match status" value="1"/>
</dbReference>